<dbReference type="PROSITE" id="PS50928">
    <property type="entry name" value="ABC_TM1"/>
    <property type="match status" value="1"/>
</dbReference>
<dbReference type="Gene3D" id="1.10.3720.10">
    <property type="entry name" value="MetI-like"/>
    <property type="match status" value="1"/>
</dbReference>
<sequence length="299" mass="31033">MTLDLTPAETPVPAAAGTPGRPVLRALLRDRRALFSGLVLVATIVVAAVSPLLHAAATAVAPDRRLRGPGADHLLGTDELGRDVLARMVQGAWVTVQTAAVAVGLALVIGTLIGLLAGYAGGWADSLLMRVIDGLLAFPLLVLALAVVAALGPGLRNALIAIAVIVTPRIARVVRGEVLSLRTREWVAAARIVGVPRRTILLRHLLPHLAGSLLVFTALQASTAIMAEAALSFLGLGVQPPQPSWGAMVSAGTEHLDTTWALSVFPGLAILLVIVAFNLLADALRDALDAHRPQLRATA</sequence>
<evidence type="ECO:0000256" key="7">
    <source>
        <dbReference type="RuleBase" id="RU363032"/>
    </source>
</evidence>
<feature type="transmembrane region" description="Helical" evidence="7">
    <location>
        <begin position="92"/>
        <end position="119"/>
    </location>
</feature>
<evidence type="ECO:0000259" key="8">
    <source>
        <dbReference type="PROSITE" id="PS50928"/>
    </source>
</evidence>
<dbReference type="InterPro" id="IPR000515">
    <property type="entry name" value="MetI-like"/>
</dbReference>
<evidence type="ECO:0000256" key="1">
    <source>
        <dbReference type="ARBA" id="ARBA00004651"/>
    </source>
</evidence>
<keyword evidence="3" id="KW-1003">Cell membrane</keyword>
<dbReference type="AlphaFoldDB" id="A0A919JBG7"/>
<keyword evidence="2 7" id="KW-0813">Transport</keyword>
<proteinExistence type="inferred from homology"/>
<comment type="similarity">
    <text evidence="7">Belongs to the binding-protein-dependent transport system permease family.</text>
</comment>
<dbReference type="Proteomes" id="UP000647172">
    <property type="component" value="Unassembled WGS sequence"/>
</dbReference>
<dbReference type="EMBL" id="BOMQ01000009">
    <property type="protein sequence ID" value="GIE47291.1"/>
    <property type="molecule type" value="Genomic_DNA"/>
</dbReference>
<keyword evidence="6 7" id="KW-0472">Membrane</keyword>
<feature type="domain" description="ABC transmembrane type-1" evidence="8">
    <location>
        <begin position="92"/>
        <end position="281"/>
    </location>
</feature>
<dbReference type="CDD" id="cd06261">
    <property type="entry name" value="TM_PBP2"/>
    <property type="match status" value="1"/>
</dbReference>
<evidence type="ECO:0000256" key="5">
    <source>
        <dbReference type="ARBA" id="ARBA00022989"/>
    </source>
</evidence>
<dbReference type="InterPro" id="IPR050366">
    <property type="entry name" value="BP-dependent_transpt_permease"/>
</dbReference>
<feature type="transmembrane region" description="Helical" evidence="7">
    <location>
        <begin position="213"/>
        <end position="238"/>
    </location>
</feature>
<feature type="transmembrane region" description="Helical" evidence="7">
    <location>
        <begin position="258"/>
        <end position="281"/>
    </location>
</feature>
<dbReference type="SUPFAM" id="SSF161098">
    <property type="entry name" value="MetI-like"/>
    <property type="match status" value="1"/>
</dbReference>
<evidence type="ECO:0000256" key="6">
    <source>
        <dbReference type="ARBA" id="ARBA00023136"/>
    </source>
</evidence>
<feature type="transmembrane region" description="Helical" evidence="7">
    <location>
        <begin position="131"/>
        <end position="152"/>
    </location>
</feature>
<evidence type="ECO:0000313" key="9">
    <source>
        <dbReference type="EMBL" id="GIE47291.1"/>
    </source>
</evidence>
<comment type="subcellular location">
    <subcellularLocation>
        <location evidence="1 7">Cell membrane</location>
        <topology evidence="1 7">Multi-pass membrane protein</topology>
    </subcellularLocation>
</comment>
<feature type="transmembrane region" description="Helical" evidence="7">
    <location>
        <begin position="33"/>
        <end position="57"/>
    </location>
</feature>
<accession>A0A919JBG7</accession>
<dbReference type="InterPro" id="IPR035906">
    <property type="entry name" value="MetI-like_sf"/>
</dbReference>
<comment type="caution">
    <text evidence="9">The sequence shown here is derived from an EMBL/GenBank/DDBJ whole genome shotgun (WGS) entry which is preliminary data.</text>
</comment>
<evidence type="ECO:0000313" key="10">
    <source>
        <dbReference type="Proteomes" id="UP000647172"/>
    </source>
</evidence>
<evidence type="ECO:0000256" key="3">
    <source>
        <dbReference type="ARBA" id="ARBA00022475"/>
    </source>
</evidence>
<keyword evidence="4 7" id="KW-0812">Transmembrane</keyword>
<reference evidence="9" key="1">
    <citation type="submission" date="2021-01" db="EMBL/GenBank/DDBJ databases">
        <title>Whole genome shotgun sequence of Actinoplanes nipponensis NBRC 14063.</title>
        <authorList>
            <person name="Komaki H."/>
            <person name="Tamura T."/>
        </authorList>
    </citation>
    <scope>NUCLEOTIDE SEQUENCE</scope>
    <source>
        <strain evidence="9">NBRC 14063</strain>
    </source>
</reference>
<dbReference type="GO" id="GO:0055085">
    <property type="term" value="P:transmembrane transport"/>
    <property type="evidence" value="ECO:0007669"/>
    <property type="project" value="InterPro"/>
</dbReference>
<dbReference type="PANTHER" id="PTHR43386:SF25">
    <property type="entry name" value="PEPTIDE ABC TRANSPORTER PERMEASE PROTEIN"/>
    <property type="match status" value="1"/>
</dbReference>
<organism evidence="9 10">
    <name type="scientific">Actinoplanes nipponensis</name>
    <dbReference type="NCBI Taxonomy" id="135950"/>
    <lineage>
        <taxon>Bacteria</taxon>
        <taxon>Bacillati</taxon>
        <taxon>Actinomycetota</taxon>
        <taxon>Actinomycetes</taxon>
        <taxon>Micromonosporales</taxon>
        <taxon>Micromonosporaceae</taxon>
        <taxon>Actinoplanes</taxon>
    </lineage>
</organism>
<gene>
    <name evidence="9" type="ORF">Ani05nite_08250</name>
</gene>
<evidence type="ECO:0000256" key="4">
    <source>
        <dbReference type="ARBA" id="ARBA00022692"/>
    </source>
</evidence>
<keyword evidence="10" id="KW-1185">Reference proteome</keyword>
<keyword evidence="5 7" id="KW-1133">Transmembrane helix</keyword>
<dbReference type="GO" id="GO:0005886">
    <property type="term" value="C:plasma membrane"/>
    <property type="evidence" value="ECO:0007669"/>
    <property type="project" value="UniProtKB-SubCell"/>
</dbReference>
<protein>
    <submittedName>
        <fullName evidence="9">ABC transporter permease</fullName>
    </submittedName>
</protein>
<dbReference type="PANTHER" id="PTHR43386">
    <property type="entry name" value="OLIGOPEPTIDE TRANSPORT SYSTEM PERMEASE PROTEIN APPC"/>
    <property type="match status" value="1"/>
</dbReference>
<evidence type="ECO:0000256" key="2">
    <source>
        <dbReference type="ARBA" id="ARBA00022448"/>
    </source>
</evidence>
<dbReference type="RefSeq" id="WP_203765120.1">
    <property type="nucleotide sequence ID" value="NZ_BAAAYJ010000018.1"/>
</dbReference>
<dbReference type="Pfam" id="PF00528">
    <property type="entry name" value="BPD_transp_1"/>
    <property type="match status" value="1"/>
</dbReference>
<name>A0A919JBG7_9ACTN</name>